<evidence type="ECO:0000313" key="1">
    <source>
        <dbReference type="EMBL" id="SHI56209.1"/>
    </source>
</evidence>
<organism evidence="1 2">
    <name type="scientific">Anaerovibrio lipolyticus DSM 3074</name>
    <dbReference type="NCBI Taxonomy" id="1120997"/>
    <lineage>
        <taxon>Bacteria</taxon>
        <taxon>Bacillati</taxon>
        <taxon>Bacillota</taxon>
        <taxon>Negativicutes</taxon>
        <taxon>Selenomonadales</taxon>
        <taxon>Selenomonadaceae</taxon>
        <taxon>Anaerovibrio</taxon>
    </lineage>
</organism>
<protein>
    <submittedName>
        <fullName evidence="1">Uncharacterized protein</fullName>
    </submittedName>
</protein>
<sequence length="98" mass="11049">MKTGLITPVTGIDSDIEKCKEHLCNEYAEFKNAWTNWDEQNGKTTAELVEELVDLATSCMTLADRVEKKVKIPALVDNTLLMVASKNYSRGYHNNPMI</sequence>
<dbReference type="SUPFAM" id="SSF101386">
    <property type="entry name" value="all-alpha NTP pyrophosphatases"/>
    <property type="match status" value="1"/>
</dbReference>
<proteinExistence type="predicted"/>
<gene>
    <name evidence="1" type="ORF">SAMN02745671_01008</name>
</gene>
<accession>A0A1M6C5C0</accession>
<name>A0A1M6C5C0_9FIRM</name>
<dbReference type="EMBL" id="FQYW01000007">
    <property type="protein sequence ID" value="SHI56209.1"/>
    <property type="molecule type" value="Genomic_DNA"/>
</dbReference>
<dbReference type="RefSeq" id="WP_080325549.1">
    <property type="nucleotide sequence ID" value="NZ_FQYW01000007.1"/>
</dbReference>
<dbReference type="AlphaFoldDB" id="A0A1M6C5C0"/>
<dbReference type="Proteomes" id="UP000191240">
    <property type="component" value="Unassembled WGS sequence"/>
</dbReference>
<reference evidence="1 2" key="1">
    <citation type="submission" date="2016-11" db="EMBL/GenBank/DDBJ databases">
        <authorList>
            <person name="Jaros S."/>
            <person name="Januszkiewicz K."/>
            <person name="Wedrychowicz H."/>
        </authorList>
    </citation>
    <scope>NUCLEOTIDE SEQUENCE [LARGE SCALE GENOMIC DNA]</scope>
    <source>
        <strain evidence="1 2">DSM 3074</strain>
    </source>
</reference>
<evidence type="ECO:0000313" key="2">
    <source>
        <dbReference type="Proteomes" id="UP000191240"/>
    </source>
</evidence>